<dbReference type="PANTHER" id="PTHR32487">
    <property type="entry name" value="3-OXO-DELTA(4,5)-STEROID 5-BETA-REDUCTASE"/>
    <property type="match status" value="1"/>
</dbReference>
<dbReference type="InterPro" id="IPR036291">
    <property type="entry name" value="NAD(P)-bd_dom_sf"/>
</dbReference>
<gene>
    <name evidence="2" type="ORF">VQ02_20600</name>
</gene>
<dbReference type="OrthoDB" id="4392084at2"/>
<dbReference type="PATRIC" id="fig|298794.3.peg.1462"/>
<evidence type="ECO:0000259" key="1">
    <source>
        <dbReference type="Pfam" id="PF22917"/>
    </source>
</evidence>
<sequence>MSRRGTVLVAGAGGLVGRAAIDHYLSEGWEVIALSRRPPEPATGAAHLAVDLADGAQCRARLSEVRNLTHVVYAALFEKPDLTGGWLDDDQIATNLAMLTNLLDAVEPQNPGLRHVALLQGAKAYGVHLGQIPVPARESAPRHIHPNFYWAQEDFLADRQAGKEWSWTIFRPQVVFGFAEGSAMNMIAAAGAYAAISRQLGLPLVYPGVGTRVTEATDARLLARAIAWAGRAEAAGNQIFNVTNGDVFTWENLWPAIARAFRMEVGLPHPMPLARIMPGRAATWQAVVARHGLRPLSLDRLVGASWQFADFAFSRTHSTSSLLSTIKIRQAGFGECIDTEASLAWWLAHLQERRVLPGPQG</sequence>
<dbReference type="PANTHER" id="PTHR32487:SF0">
    <property type="entry name" value="3-OXO-DELTA(4,5)-STEROID 5-BETA-REDUCTASE"/>
    <property type="match status" value="1"/>
</dbReference>
<reference evidence="2 3" key="1">
    <citation type="submission" date="2015-03" db="EMBL/GenBank/DDBJ databases">
        <title>Genome sequencing of Methylobacterium variabile DSM 16961.</title>
        <authorList>
            <person name="Chaudhry V."/>
            <person name="Patil P.B."/>
        </authorList>
    </citation>
    <scope>NUCLEOTIDE SEQUENCE [LARGE SCALE GENOMIC DNA]</scope>
    <source>
        <strain evidence="2 3">DSM 16961</strain>
    </source>
</reference>
<organism evidence="2 3">
    <name type="scientific">Methylobacterium variabile</name>
    <dbReference type="NCBI Taxonomy" id="298794"/>
    <lineage>
        <taxon>Bacteria</taxon>
        <taxon>Pseudomonadati</taxon>
        <taxon>Pseudomonadota</taxon>
        <taxon>Alphaproteobacteria</taxon>
        <taxon>Hyphomicrobiales</taxon>
        <taxon>Methylobacteriaceae</taxon>
        <taxon>Methylobacterium</taxon>
    </lineage>
</organism>
<dbReference type="Pfam" id="PF22917">
    <property type="entry name" value="PRISE"/>
    <property type="match status" value="1"/>
</dbReference>
<dbReference type="SUPFAM" id="SSF51735">
    <property type="entry name" value="NAD(P)-binding Rossmann-fold domains"/>
    <property type="match status" value="1"/>
</dbReference>
<evidence type="ECO:0000313" key="3">
    <source>
        <dbReference type="Proteomes" id="UP000035955"/>
    </source>
</evidence>
<dbReference type="CDD" id="cd08948">
    <property type="entry name" value="5beta-POR_like_SDR_a"/>
    <property type="match status" value="1"/>
</dbReference>
<dbReference type="Proteomes" id="UP000035955">
    <property type="component" value="Unassembled WGS sequence"/>
</dbReference>
<dbReference type="InterPro" id="IPR055222">
    <property type="entry name" value="PRISE-like_Rossmann-fold"/>
</dbReference>
<name>A0A0J6SIZ1_9HYPH</name>
<keyword evidence="3" id="KW-1185">Reference proteome</keyword>
<feature type="domain" description="PRISE-like Rossmann-fold" evidence="1">
    <location>
        <begin position="56"/>
        <end position="294"/>
    </location>
</feature>
<proteinExistence type="predicted"/>
<accession>A0A0J6SIZ1</accession>
<dbReference type="AlphaFoldDB" id="A0A0J6SIZ1"/>
<comment type="caution">
    <text evidence="2">The sequence shown here is derived from an EMBL/GenBank/DDBJ whole genome shotgun (WGS) entry which is preliminary data.</text>
</comment>
<protein>
    <recommendedName>
        <fullName evidence="1">PRISE-like Rossmann-fold domain-containing protein</fullName>
    </recommendedName>
</protein>
<dbReference type="Gene3D" id="3.40.50.720">
    <property type="entry name" value="NAD(P)-binding Rossmann-like Domain"/>
    <property type="match status" value="1"/>
</dbReference>
<evidence type="ECO:0000313" key="2">
    <source>
        <dbReference type="EMBL" id="KMO33587.1"/>
    </source>
</evidence>
<dbReference type="RefSeq" id="WP_048446075.1">
    <property type="nucleotide sequence ID" value="NZ_LABY01000150.1"/>
</dbReference>
<dbReference type="EMBL" id="LABY01000150">
    <property type="protein sequence ID" value="KMO33587.1"/>
    <property type="molecule type" value="Genomic_DNA"/>
</dbReference>